<dbReference type="PANTHER" id="PTHR43796:SF2">
    <property type="entry name" value="CARBOXYNORSPERMIDINE SYNTHASE"/>
    <property type="match status" value="1"/>
</dbReference>
<sequence>MRVLALGGPGAMGAVAVHTALTLPGVEEIVIADRDLGAARLLARRLARSSVPVRAIEVDVTDDVTLSKALAEVDLVLNAVGPYYRFGLTVLRAAIETRTHYLDICDDWEPTLQMLELDSAARDQGVCAVVGMGASPGISNLLAVTAAAELDTVQNLYTAWPVDVDGAGNDTEGDDLFLGPDGSPTAASVHWMQQSSGTITAVRDGRLADHRPLSPVTLALPGGRRGTAYTVGHPEPITLHRTVKPRGSAVNLMIIKPWTVAYLDTLRRDIDSGKLTNETAAMEMAQPNAFRGLRAIPTALRTKGPGTLPPFFAAATGTKQGRDHRVLAHLDLTGPSTDPVRSLLGDMARATGIPLALGMSQVIDGTARTPGVQAPEAVIDPHRFFDDLNSVLGRDAGSPIYLVEQESIA</sequence>
<dbReference type="Proteomes" id="UP000295087">
    <property type="component" value="Unassembled WGS sequence"/>
</dbReference>
<dbReference type="EMBL" id="SNXK01000008">
    <property type="protein sequence ID" value="TDP31517.1"/>
    <property type="molecule type" value="Genomic_DNA"/>
</dbReference>
<dbReference type="InterPro" id="IPR005097">
    <property type="entry name" value="Sacchrp_dh_NADP-bd"/>
</dbReference>
<dbReference type="PANTHER" id="PTHR43796">
    <property type="entry name" value="CARBOXYNORSPERMIDINE SYNTHASE"/>
    <property type="match status" value="1"/>
</dbReference>
<dbReference type="InterPro" id="IPR036291">
    <property type="entry name" value="NAD(P)-bd_dom_sf"/>
</dbReference>
<evidence type="ECO:0000313" key="3">
    <source>
        <dbReference type="Proteomes" id="UP000295087"/>
    </source>
</evidence>
<reference evidence="2 3" key="1">
    <citation type="submission" date="2019-03" db="EMBL/GenBank/DDBJ databases">
        <title>Genomic Encyclopedia of Type Strains, Phase IV (KMG-IV): sequencing the most valuable type-strain genomes for metagenomic binning, comparative biology and taxonomic classification.</title>
        <authorList>
            <person name="Goeker M."/>
        </authorList>
    </citation>
    <scope>NUCLEOTIDE SEQUENCE [LARGE SCALE GENOMIC DNA]</scope>
    <source>
        <strain evidence="2 3">DSM 44496</strain>
    </source>
</reference>
<protein>
    <submittedName>
        <fullName evidence="2">Saccharopine dehydrogenase-like NADP-dependent oxidoreductase</fullName>
    </submittedName>
</protein>
<keyword evidence="3" id="KW-1185">Reference proteome</keyword>
<dbReference type="SUPFAM" id="SSF51735">
    <property type="entry name" value="NAD(P)-binding Rossmann-fold domains"/>
    <property type="match status" value="1"/>
</dbReference>
<comment type="caution">
    <text evidence="2">The sequence shown here is derived from an EMBL/GenBank/DDBJ whole genome shotgun (WGS) entry which is preliminary data.</text>
</comment>
<gene>
    <name evidence="2" type="ORF">DFR75_108122</name>
</gene>
<organism evidence="2 3">
    <name type="scientific">Nocardia ignorata</name>
    <dbReference type="NCBI Taxonomy" id="145285"/>
    <lineage>
        <taxon>Bacteria</taxon>
        <taxon>Bacillati</taxon>
        <taxon>Actinomycetota</taxon>
        <taxon>Actinomycetes</taxon>
        <taxon>Mycobacteriales</taxon>
        <taxon>Nocardiaceae</taxon>
        <taxon>Nocardia</taxon>
    </lineage>
</organism>
<dbReference type="RefSeq" id="WP_067488153.1">
    <property type="nucleotide sequence ID" value="NZ_SNXK01000008.1"/>
</dbReference>
<dbReference type="AlphaFoldDB" id="A0A4R6P1Y3"/>
<dbReference type="Gene3D" id="3.40.50.720">
    <property type="entry name" value="NAD(P)-binding Rossmann-like Domain"/>
    <property type="match status" value="1"/>
</dbReference>
<name>A0A4R6P1Y3_NOCIG</name>
<proteinExistence type="predicted"/>
<feature type="domain" description="Saccharopine dehydrogenase NADP binding" evidence="1">
    <location>
        <begin position="3"/>
        <end position="129"/>
    </location>
</feature>
<dbReference type="Pfam" id="PF03435">
    <property type="entry name" value="Sacchrp_dh_NADP"/>
    <property type="match status" value="1"/>
</dbReference>
<evidence type="ECO:0000259" key="1">
    <source>
        <dbReference type="Pfam" id="PF03435"/>
    </source>
</evidence>
<accession>A0A4R6P1Y3</accession>
<evidence type="ECO:0000313" key="2">
    <source>
        <dbReference type="EMBL" id="TDP31517.1"/>
    </source>
</evidence>
<dbReference type="Gene3D" id="3.30.360.10">
    <property type="entry name" value="Dihydrodipicolinate Reductase, domain 2"/>
    <property type="match status" value="1"/>
</dbReference>